<evidence type="ECO:0000259" key="1">
    <source>
        <dbReference type="PROSITE" id="PS51382"/>
    </source>
</evidence>
<keyword evidence="3" id="KW-1185">Reference proteome</keyword>
<evidence type="ECO:0000313" key="3">
    <source>
        <dbReference type="Proteomes" id="UP001162972"/>
    </source>
</evidence>
<dbReference type="PANTHER" id="PTHR45978:SF2">
    <property type="entry name" value="SPX DOMAIN-CONTAINING PROTEIN 3"/>
    <property type="match status" value="1"/>
</dbReference>
<comment type="caution">
    <text evidence="2">The sequence shown here is derived from an EMBL/GenBank/DDBJ whole genome shotgun (WGS) entry which is preliminary data.</text>
</comment>
<protein>
    <recommendedName>
        <fullName evidence="1">SPX domain-containing protein</fullName>
    </recommendedName>
</protein>
<dbReference type="Proteomes" id="UP001162972">
    <property type="component" value="Chromosome 14"/>
</dbReference>
<organism evidence="2 3">
    <name type="scientific">Salix udensis</name>
    <dbReference type="NCBI Taxonomy" id="889485"/>
    <lineage>
        <taxon>Eukaryota</taxon>
        <taxon>Viridiplantae</taxon>
        <taxon>Streptophyta</taxon>
        <taxon>Embryophyta</taxon>
        <taxon>Tracheophyta</taxon>
        <taxon>Spermatophyta</taxon>
        <taxon>Magnoliopsida</taxon>
        <taxon>eudicotyledons</taxon>
        <taxon>Gunneridae</taxon>
        <taxon>Pentapetalae</taxon>
        <taxon>rosids</taxon>
        <taxon>fabids</taxon>
        <taxon>Malpighiales</taxon>
        <taxon>Salicaceae</taxon>
        <taxon>Saliceae</taxon>
        <taxon>Salix</taxon>
    </lineage>
</organism>
<dbReference type="PANTHER" id="PTHR45978">
    <property type="entry name" value="SPX DOMAIN-CONTAINING PROTEIN 3"/>
    <property type="match status" value="1"/>
</dbReference>
<evidence type="ECO:0000313" key="2">
    <source>
        <dbReference type="EMBL" id="KAJ6400371.1"/>
    </source>
</evidence>
<accession>A0AAD6NQ64</accession>
<dbReference type="Pfam" id="PF03105">
    <property type="entry name" value="SPX"/>
    <property type="match status" value="2"/>
</dbReference>
<feature type="domain" description="SPX" evidence="1">
    <location>
        <begin position="1"/>
        <end position="160"/>
    </location>
</feature>
<sequence>MKFGKRLKQQVQETLPDWRDKYLSYKELKKLVRLISSAPPFSYGSVEHGMAGAEFVRLLNSEIDKFNTFFMEQEEDYIIRHEELKQRIQKVIDTLGPSGSQPSEAAYKEEMRKIRKNIVNFHGEMVLLENYSNINYTGLAKILKKYDKRTGGLLRLPFIQKVLEQPFFITDLVSKLVKQCEYMIDTVFPVEEEEIMKERRESIRVAGEGIFRNTIAALMTMQEIRRGSSTHSHFSLPPLILPDFDLIQSSQLNSPIPIV</sequence>
<dbReference type="InterPro" id="IPR031142">
    <property type="entry name" value="SPX_prot"/>
</dbReference>
<dbReference type="CDD" id="cd14481">
    <property type="entry name" value="SPX_AtSPX1_like"/>
    <property type="match status" value="1"/>
</dbReference>
<reference evidence="2 3" key="1">
    <citation type="journal article" date="2023" name="Int. J. Mol. Sci.">
        <title>De Novo Assembly and Annotation of 11 Diverse Shrub Willow (Salix) Genomes Reveals Novel Gene Organization in Sex-Linked Regions.</title>
        <authorList>
            <person name="Hyden B."/>
            <person name="Feng K."/>
            <person name="Yates T.B."/>
            <person name="Jawdy S."/>
            <person name="Cereghino C."/>
            <person name="Smart L.B."/>
            <person name="Muchero W."/>
        </authorList>
    </citation>
    <scope>NUCLEOTIDE SEQUENCE [LARGE SCALE GENOMIC DNA]</scope>
    <source>
        <tissue evidence="2">Shoot tip</tissue>
    </source>
</reference>
<proteinExistence type="predicted"/>
<name>A0AAD6NQ64_9ROSI</name>
<dbReference type="PROSITE" id="PS51382">
    <property type="entry name" value="SPX"/>
    <property type="match status" value="1"/>
</dbReference>
<dbReference type="GO" id="GO:0016036">
    <property type="term" value="P:cellular response to phosphate starvation"/>
    <property type="evidence" value="ECO:0007669"/>
    <property type="project" value="InterPro"/>
</dbReference>
<dbReference type="InterPro" id="IPR004331">
    <property type="entry name" value="SPX_dom"/>
</dbReference>
<dbReference type="AlphaFoldDB" id="A0AAD6NQ64"/>
<dbReference type="EMBL" id="JAPFFJ010000019">
    <property type="protein sequence ID" value="KAJ6400371.1"/>
    <property type="molecule type" value="Genomic_DNA"/>
</dbReference>
<gene>
    <name evidence="2" type="ORF">OIU84_015925</name>
</gene>